<protein>
    <submittedName>
        <fullName evidence="1">Uncharacterized protein</fullName>
    </submittedName>
</protein>
<accession>A0A8H8D5Z6</accession>
<evidence type="ECO:0000313" key="1">
    <source>
        <dbReference type="EMBL" id="KAG5303155.1"/>
    </source>
</evidence>
<organism evidence="1 2">
    <name type="scientific">Ajellomyces capsulatus</name>
    <name type="common">Darling's disease fungus</name>
    <name type="synonym">Histoplasma capsulatum</name>
    <dbReference type="NCBI Taxonomy" id="5037"/>
    <lineage>
        <taxon>Eukaryota</taxon>
        <taxon>Fungi</taxon>
        <taxon>Dikarya</taxon>
        <taxon>Ascomycota</taxon>
        <taxon>Pezizomycotina</taxon>
        <taxon>Eurotiomycetes</taxon>
        <taxon>Eurotiomycetidae</taxon>
        <taxon>Onygenales</taxon>
        <taxon>Ajellomycetaceae</taxon>
        <taxon>Histoplasma</taxon>
    </lineage>
</organism>
<evidence type="ECO:0000313" key="2">
    <source>
        <dbReference type="Proteomes" id="UP000670092"/>
    </source>
</evidence>
<reference evidence="1 2" key="1">
    <citation type="submission" date="2021-01" db="EMBL/GenBank/DDBJ databases">
        <title>Chromosome-level genome assembly of a human fungal pathogen reveals clustering of transcriptionally co-regulated genes.</title>
        <authorList>
            <person name="Voorhies M."/>
            <person name="Cohen S."/>
            <person name="Shea T.P."/>
            <person name="Petrus S."/>
            <person name="Munoz J.F."/>
            <person name="Poplawski S."/>
            <person name="Goldman W.E."/>
            <person name="Michael T."/>
            <person name="Cuomo C.A."/>
            <person name="Sil A."/>
            <person name="Beyhan S."/>
        </authorList>
    </citation>
    <scope>NUCLEOTIDE SEQUENCE [LARGE SCALE GENOMIC DNA]</scope>
    <source>
        <strain evidence="1 2">G184AR</strain>
    </source>
</reference>
<dbReference type="Proteomes" id="UP000670092">
    <property type="component" value="Unassembled WGS sequence"/>
</dbReference>
<sequence>MKRKTTQKGAPKSQAEAVKMWEKTWKELSQLNIQAWIEQIPVHVKKIIELEGGNKYREDR</sequence>
<comment type="caution">
    <text evidence="1">The sequence shown here is derived from an EMBL/GenBank/DDBJ whole genome shotgun (WGS) entry which is preliminary data.</text>
</comment>
<dbReference type="VEuPathDB" id="FungiDB:I7I52_01062"/>
<proteinExistence type="predicted"/>
<dbReference type="OrthoDB" id="5415741at2759"/>
<dbReference type="EMBL" id="JAEVHI010000001">
    <property type="protein sequence ID" value="KAG5303155.1"/>
    <property type="molecule type" value="Genomic_DNA"/>
</dbReference>
<dbReference type="AlphaFoldDB" id="A0A8H8D5Z6"/>
<gene>
    <name evidence="1" type="ORF">I7I52_01062</name>
</gene>
<name>A0A8H8D5Z6_AJECA</name>